<proteinExistence type="predicted"/>
<dbReference type="PROSITE" id="PS50010">
    <property type="entry name" value="DH_2"/>
    <property type="match status" value="1"/>
</dbReference>
<feature type="region of interest" description="Disordered" evidence="1">
    <location>
        <begin position="438"/>
        <end position="527"/>
    </location>
</feature>
<dbReference type="Gene3D" id="1.20.900.10">
    <property type="entry name" value="Dbl homology (DH) domain"/>
    <property type="match status" value="1"/>
</dbReference>
<feature type="compositionally biased region" description="Acidic residues" evidence="1">
    <location>
        <begin position="871"/>
        <end position="888"/>
    </location>
</feature>
<dbReference type="InterPro" id="IPR011993">
    <property type="entry name" value="PH-like_dom_sf"/>
</dbReference>
<feature type="compositionally biased region" description="Low complexity" evidence="1">
    <location>
        <begin position="119"/>
        <end position="133"/>
    </location>
</feature>
<evidence type="ECO:0000313" key="3">
    <source>
        <dbReference type="EMBL" id="KAK0545807.1"/>
    </source>
</evidence>
<dbReference type="SUPFAM" id="SSF50729">
    <property type="entry name" value="PH domain-like"/>
    <property type="match status" value="1"/>
</dbReference>
<dbReference type="SUPFAM" id="SSF52058">
    <property type="entry name" value="L domain-like"/>
    <property type="match status" value="1"/>
</dbReference>
<feature type="region of interest" description="Disordered" evidence="1">
    <location>
        <begin position="798"/>
        <end position="819"/>
    </location>
</feature>
<feature type="region of interest" description="Disordered" evidence="1">
    <location>
        <begin position="118"/>
        <end position="181"/>
    </location>
</feature>
<dbReference type="PANTHER" id="PTHR12673:SF270">
    <property type="entry name" value="FYVE-TYPE DOMAIN-CONTAINING PROTEIN"/>
    <property type="match status" value="1"/>
</dbReference>
<feature type="compositionally biased region" description="Polar residues" evidence="1">
    <location>
        <begin position="913"/>
        <end position="944"/>
    </location>
</feature>
<evidence type="ECO:0000256" key="1">
    <source>
        <dbReference type="SAM" id="MobiDB-lite"/>
    </source>
</evidence>
<dbReference type="Gene3D" id="3.80.10.10">
    <property type="entry name" value="Ribonuclease Inhibitor"/>
    <property type="match status" value="1"/>
</dbReference>
<protein>
    <recommendedName>
        <fullName evidence="2">DH domain-containing protein</fullName>
    </recommendedName>
</protein>
<dbReference type="InterPro" id="IPR000219">
    <property type="entry name" value="DH_dom"/>
</dbReference>
<feature type="region of interest" description="Disordered" evidence="1">
    <location>
        <begin position="1383"/>
        <end position="1419"/>
    </location>
</feature>
<feature type="compositionally biased region" description="Polar residues" evidence="1">
    <location>
        <begin position="507"/>
        <end position="527"/>
    </location>
</feature>
<dbReference type="GO" id="GO:0035556">
    <property type="term" value="P:intracellular signal transduction"/>
    <property type="evidence" value="ECO:0007669"/>
    <property type="project" value="InterPro"/>
</dbReference>
<feature type="compositionally biased region" description="Polar residues" evidence="1">
    <location>
        <begin position="1390"/>
        <end position="1419"/>
    </location>
</feature>
<keyword evidence="4" id="KW-1185">Reference proteome</keyword>
<feature type="compositionally biased region" description="Polar residues" evidence="1">
    <location>
        <begin position="1120"/>
        <end position="1130"/>
    </location>
</feature>
<gene>
    <name evidence="3" type="ORF">OC846_005521</name>
</gene>
<feature type="compositionally biased region" description="Low complexity" evidence="1">
    <location>
        <begin position="977"/>
        <end position="988"/>
    </location>
</feature>
<feature type="compositionally biased region" description="Low complexity" evidence="1">
    <location>
        <begin position="143"/>
        <end position="154"/>
    </location>
</feature>
<dbReference type="Proteomes" id="UP001176517">
    <property type="component" value="Unassembled WGS sequence"/>
</dbReference>
<feature type="region of interest" description="Disordered" evidence="1">
    <location>
        <begin position="1"/>
        <end position="99"/>
    </location>
</feature>
<feature type="compositionally biased region" description="Polar residues" evidence="1">
    <location>
        <begin position="893"/>
        <end position="906"/>
    </location>
</feature>
<dbReference type="Pfam" id="PF00621">
    <property type="entry name" value="RhoGEF"/>
    <property type="match status" value="1"/>
</dbReference>
<comment type="caution">
    <text evidence="3">The sequence shown here is derived from an EMBL/GenBank/DDBJ whole genome shotgun (WGS) entry which is preliminary data.</text>
</comment>
<dbReference type="SUPFAM" id="SSF48065">
    <property type="entry name" value="DBL homology domain (DH-domain)"/>
    <property type="match status" value="1"/>
</dbReference>
<feature type="compositionally biased region" description="Polar residues" evidence="1">
    <location>
        <begin position="252"/>
        <end position="262"/>
    </location>
</feature>
<dbReference type="InterPro" id="IPR032675">
    <property type="entry name" value="LRR_dom_sf"/>
</dbReference>
<feature type="compositionally biased region" description="Polar residues" evidence="1">
    <location>
        <begin position="345"/>
        <end position="356"/>
    </location>
</feature>
<organism evidence="3 4">
    <name type="scientific">Tilletia horrida</name>
    <dbReference type="NCBI Taxonomy" id="155126"/>
    <lineage>
        <taxon>Eukaryota</taxon>
        <taxon>Fungi</taxon>
        <taxon>Dikarya</taxon>
        <taxon>Basidiomycota</taxon>
        <taxon>Ustilaginomycotina</taxon>
        <taxon>Exobasidiomycetes</taxon>
        <taxon>Tilletiales</taxon>
        <taxon>Tilletiaceae</taxon>
        <taxon>Tilletia</taxon>
    </lineage>
</organism>
<accession>A0AAN6GL76</accession>
<dbReference type="GO" id="GO:0005737">
    <property type="term" value="C:cytoplasm"/>
    <property type="evidence" value="ECO:0007669"/>
    <property type="project" value="TreeGrafter"/>
</dbReference>
<feature type="compositionally biased region" description="Basic residues" evidence="1">
    <location>
        <begin position="945"/>
        <end position="955"/>
    </location>
</feature>
<dbReference type="PROSITE" id="PS00741">
    <property type="entry name" value="DH_1"/>
    <property type="match status" value="1"/>
</dbReference>
<dbReference type="EMBL" id="JAPDMZ010000216">
    <property type="protein sequence ID" value="KAK0545807.1"/>
    <property type="molecule type" value="Genomic_DNA"/>
</dbReference>
<feature type="compositionally biased region" description="Low complexity" evidence="1">
    <location>
        <begin position="200"/>
        <end position="218"/>
    </location>
</feature>
<reference evidence="3" key="1">
    <citation type="journal article" date="2023" name="PhytoFront">
        <title>Draft Genome Resources of Seven Strains of Tilletia horrida, Causal Agent of Kernel Smut of Rice.</title>
        <authorList>
            <person name="Khanal S."/>
            <person name="Antony Babu S."/>
            <person name="Zhou X.G."/>
        </authorList>
    </citation>
    <scope>NUCLEOTIDE SEQUENCE</scope>
    <source>
        <strain evidence="3">TX6</strain>
    </source>
</reference>
<evidence type="ECO:0000313" key="4">
    <source>
        <dbReference type="Proteomes" id="UP001176517"/>
    </source>
</evidence>
<name>A0AAN6GL76_9BASI</name>
<dbReference type="CDD" id="cd00160">
    <property type="entry name" value="RhoGEF"/>
    <property type="match status" value="1"/>
</dbReference>
<feature type="region of interest" description="Disordered" evidence="1">
    <location>
        <begin position="200"/>
        <end position="306"/>
    </location>
</feature>
<feature type="region of interest" description="Disordered" evidence="1">
    <location>
        <begin position="1109"/>
        <end position="1130"/>
    </location>
</feature>
<feature type="region of interest" description="Disordered" evidence="1">
    <location>
        <begin position="1175"/>
        <end position="1230"/>
    </location>
</feature>
<dbReference type="InterPro" id="IPR051092">
    <property type="entry name" value="FYVE_RhoGEF_PH"/>
</dbReference>
<feature type="compositionally biased region" description="Polar residues" evidence="1">
    <location>
        <begin position="1013"/>
        <end position="1025"/>
    </location>
</feature>
<dbReference type="GO" id="GO:0005085">
    <property type="term" value="F:guanyl-nucleotide exchange factor activity"/>
    <property type="evidence" value="ECO:0007669"/>
    <property type="project" value="InterPro"/>
</dbReference>
<feature type="compositionally biased region" description="Low complexity" evidence="1">
    <location>
        <begin position="475"/>
        <end position="492"/>
    </location>
</feature>
<dbReference type="SMART" id="SM00325">
    <property type="entry name" value="RhoGEF"/>
    <property type="match status" value="1"/>
</dbReference>
<feature type="compositionally biased region" description="Polar residues" evidence="1">
    <location>
        <begin position="31"/>
        <end position="60"/>
    </location>
</feature>
<evidence type="ECO:0000259" key="2">
    <source>
        <dbReference type="PROSITE" id="PS50010"/>
    </source>
</evidence>
<dbReference type="InterPro" id="IPR001331">
    <property type="entry name" value="GDS_CDC24_CS"/>
</dbReference>
<feature type="region of interest" description="Disordered" evidence="1">
    <location>
        <begin position="858"/>
        <end position="1025"/>
    </location>
</feature>
<dbReference type="PANTHER" id="PTHR12673">
    <property type="entry name" value="FACIOGENITAL DYSPLASIA PROTEIN"/>
    <property type="match status" value="1"/>
</dbReference>
<feature type="region of interest" description="Disordered" evidence="1">
    <location>
        <begin position="328"/>
        <end position="360"/>
    </location>
</feature>
<feature type="compositionally biased region" description="Low complexity" evidence="1">
    <location>
        <begin position="1"/>
        <end position="24"/>
    </location>
</feature>
<feature type="compositionally biased region" description="Basic and acidic residues" evidence="1">
    <location>
        <begin position="265"/>
        <end position="283"/>
    </location>
</feature>
<dbReference type="Gene3D" id="2.30.29.30">
    <property type="entry name" value="Pleckstrin-homology domain (PH domain)/Phosphotyrosine-binding domain (PTB)"/>
    <property type="match status" value="1"/>
</dbReference>
<sequence>MQTPSSSSSSSSTAAPIAAPSAHSLPLHARSVSSGVAFPSTNKPGPNPNQARPLTATDSPTRPALSLTPPARPPRSRSRKASLSAEDESPVITGARLQREANQMVGVLPSQKKIADHIMQSSAQGMQQQQQQQHNAASINIDAPAAVTPATTPAMHNSSLPAFDDSTYTPELGTDRFEPASRTISARTSMISSHTSASAGLSTASASTHRTSSVVSTAPSTHLEETPWTSPRKPASSLPQSQPQIPGAISAQKVSTDSSALTASDYRESRDVFHTPEMSRDSTNEVQQGHADPDLAPEIYDLPNSRRPSLGGLRRYASSSELAADSASSSFAATTAEEGDPQKSRPASTQYRNLTPRSRLCFPDQGNVFDPHWYTGATLLSHPRQEGGAEPGVRAGGPLSAILDHSRPRPGHRISHSLHVVNRTGLLVPAEGLAHGAELSPSIPGRNASSSPESVPLRTIDTSTSPTRQKARQVSHGSKASVSSSNQGSVPSDTSKSPLSPFRMRRTTSYGSSNNGEITVPPRSSSRMSFVNEAMSRQPSSMSIRSTAMAQAGRQAGASATSLGQESPRMVPGNIDEDDSLAASNPTTGIFDPDSGSLVLSGRNDGSVQAHLEATLPSIASQVRMLDLSGCGLTEIPQIVLECTSLIELNVSANPITTLPASIASLAHLQVLVADYCELHFLPYALSELSHTLMILSVRGNKLTHLPSWLHLLHGLERLHLEGNPWKAHWRFVLQNLIKTSAADHELPDGTESLEQTLGDLTIAPASHDLHLGIPSFLGGASTSPNLAALQSSAFSPSTASRHTHSHTSSASSFAEATSPDLRNSIDQFKSPIMSPGRGSPIEGLGAPFVPVPSDKPHVRLDRTPMLPPAVDDEETEEVLSEIGDGAEESAHSVKSPSLSRSTSVASFKRLKTQTPESDAGSELNQTISTGMNSFLSTDPSSRASKWKFFRKGAGRKSSSSGARDFDPAELRSNVTPGRSSRPSSSSGMLGGAFSIRKHLPDFDPPPASPSSIATKTSVPDTPSSATSFFSVRRARKASVSRVGEEKPALDHSMSLPGNRTPLTATGSSMPLPEAIHRLSPMSPFPRVRAQKRMAELAALADPNRVKRSRIAIDGEEPSVGSTSDNTSPQLRHFQSSAMMSLTSANSVVSQAPDTWPEHYLSLQALMHYLQDLDDLGPERPHRQINNNVDSEMSSHDSSESGTASPATVEGSDSSLRSASIKSRPTSMVPSVEMVAPAAAPVQEPAKYKDSASLRSKILSEIVSTEETYVTLLAELVEIYVRPARRPWDGSSYPPVPTAEQRAVFGNVDALLSFHQGAFLPALMKAVEPLTQNEAAKDDLALTASVVEATAEVFTAHAAYLRAYVPYVNGAEEAQSRIMNWRMSSSSSSNGTGASRYTSSLIKSPSSHSNSAAHELTSSQRKRARAFLKRCREHPKHSQLSLESYLLLPVQRIPRYRLLLEELRKATPPERLRDPKATTRALELVSSMATSVNESKRQSEQDRRLLQWQHRIRGKWPSPLVQPHRRFVREGDLLLRRVVKREMSFTLDEDEIAAAGWTTEEMMQDCAIATRGQKVVVDYLHQQSLSKSITLLLCNDLIALVAPLPAHAGEAQDVELYGVLHLRGDRPVEVVATNNIRVVDTRSILYFTCKSESEAQSWTNAMNQARIAARRP</sequence>
<dbReference type="InterPro" id="IPR035899">
    <property type="entry name" value="DBL_dom_sf"/>
</dbReference>
<feature type="domain" description="DH" evidence="2">
    <location>
        <begin position="1254"/>
        <end position="1495"/>
    </location>
</feature>
<feature type="compositionally biased region" description="Polar residues" evidence="1">
    <location>
        <begin position="1202"/>
        <end position="1226"/>
    </location>
</feature>